<feature type="compositionally biased region" description="Gly residues" evidence="1">
    <location>
        <begin position="267"/>
        <end position="285"/>
    </location>
</feature>
<feature type="compositionally biased region" description="Low complexity" evidence="1">
    <location>
        <begin position="174"/>
        <end position="186"/>
    </location>
</feature>
<dbReference type="Proteomes" id="UP000475325">
    <property type="component" value="Unassembled WGS sequence"/>
</dbReference>
<comment type="caution">
    <text evidence="3">The sequence shown here is derived from an EMBL/GenBank/DDBJ whole genome shotgun (WGS) entry which is preliminary data.</text>
</comment>
<dbReference type="Pfam" id="PF14475">
    <property type="entry name" value="Mso1_Sec1_bdg"/>
    <property type="match status" value="1"/>
</dbReference>
<reference evidence="3 4" key="1">
    <citation type="submission" date="2019-06" db="EMBL/GenBank/DDBJ databases">
        <authorList>
            <person name="Palmer J.M."/>
        </authorList>
    </citation>
    <scope>NUCLEOTIDE SEQUENCE [LARGE SCALE GENOMIC DNA]</scope>
    <source>
        <strain evidence="3 4">TWF102</strain>
    </source>
</reference>
<organism evidence="3 4">
    <name type="scientific">Orbilia oligospora</name>
    <name type="common">Nematode-trapping fungus</name>
    <name type="synonym">Arthrobotrys oligospora</name>
    <dbReference type="NCBI Taxonomy" id="2813651"/>
    <lineage>
        <taxon>Eukaryota</taxon>
        <taxon>Fungi</taxon>
        <taxon>Dikarya</taxon>
        <taxon>Ascomycota</taxon>
        <taxon>Pezizomycotina</taxon>
        <taxon>Orbiliomycetes</taxon>
        <taxon>Orbiliales</taxon>
        <taxon>Orbiliaceae</taxon>
        <taxon>Orbilia</taxon>
    </lineage>
</organism>
<evidence type="ECO:0000313" key="4">
    <source>
        <dbReference type="Proteomes" id="UP000475325"/>
    </source>
</evidence>
<name>A0A7C8JE88_ORBOL</name>
<feature type="compositionally biased region" description="Pro residues" evidence="1">
    <location>
        <begin position="129"/>
        <end position="148"/>
    </location>
</feature>
<dbReference type="InterPro" id="IPR028095">
    <property type="entry name" value="Mso1_N_dom"/>
</dbReference>
<feature type="compositionally biased region" description="Low complexity" evidence="1">
    <location>
        <begin position="228"/>
        <end position="240"/>
    </location>
</feature>
<dbReference type="EMBL" id="WIQW01000013">
    <property type="protein sequence ID" value="KAF3106010.1"/>
    <property type="molecule type" value="Genomic_DNA"/>
</dbReference>
<protein>
    <recommendedName>
        <fullName evidence="2">Mso1 N-terminal domain-containing protein</fullName>
    </recommendedName>
</protein>
<feature type="domain" description="Mso1 N-terminal" evidence="2">
    <location>
        <begin position="25"/>
        <end position="60"/>
    </location>
</feature>
<gene>
    <name evidence="3" type="ORF">TWF102_001908</name>
</gene>
<feature type="compositionally biased region" description="Low complexity" evidence="1">
    <location>
        <begin position="194"/>
        <end position="211"/>
    </location>
</feature>
<evidence type="ECO:0000313" key="3">
    <source>
        <dbReference type="EMBL" id="KAF3106010.1"/>
    </source>
</evidence>
<dbReference type="AlphaFoldDB" id="A0A7C8JE88"/>
<proteinExistence type="predicted"/>
<evidence type="ECO:0000256" key="1">
    <source>
        <dbReference type="SAM" id="MobiDB-lite"/>
    </source>
</evidence>
<evidence type="ECO:0000259" key="2">
    <source>
        <dbReference type="Pfam" id="PF14475"/>
    </source>
</evidence>
<feature type="region of interest" description="Disordered" evidence="1">
    <location>
        <begin position="70"/>
        <end position="285"/>
    </location>
</feature>
<sequence>MSYWSKFTQAASTKVANFKPPSFTVISSDADHAEQEDESAVSRALRSYYKEKDGFVPDWLTPAAVSPMIPQNPQMAAPQRPMVPAQMATGGSPAMLGDIFGDGPKAAPQPLPMRSGMQSAPPAQHQQHQPPPPPPQPQQPQQAPPPQRQPMGLPGGPRGGVKPFMALKREQQQRQHTQTAPPQQHQQPPPPAAAPRQQSYGSVSPQPSGGRAPPPPSGYGNPAGGRRGFAAAAGETGGRSPAPPGQAGGRAPPANDKPFMSATAPWSGGGDDFSGYGGTPGYYGR</sequence>
<accession>A0A7C8JE88</accession>